<name>A0A821HIB7_9BILA</name>
<feature type="non-terminal residue" evidence="1">
    <location>
        <position position="29"/>
    </location>
</feature>
<dbReference type="Proteomes" id="UP000663866">
    <property type="component" value="Unassembled WGS sequence"/>
</dbReference>
<proteinExistence type="predicted"/>
<reference evidence="1" key="1">
    <citation type="submission" date="2021-02" db="EMBL/GenBank/DDBJ databases">
        <authorList>
            <person name="Nowell W R."/>
        </authorList>
    </citation>
    <scope>NUCLEOTIDE SEQUENCE</scope>
</reference>
<dbReference type="EMBL" id="CAJOBG010097227">
    <property type="protein sequence ID" value="CAF4688439.1"/>
    <property type="molecule type" value="Genomic_DNA"/>
</dbReference>
<evidence type="ECO:0000313" key="2">
    <source>
        <dbReference type="Proteomes" id="UP000663866"/>
    </source>
</evidence>
<dbReference type="AlphaFoldDB" id="A0A821HIB7"/>
<gene>
    <name evidence="1" type="ORF">OVN521_LOCUS47976</name>
</gene>
<accession>A0A821HIB7</accession>
<comment type="caution">
    <text evidence="1">The sequence shown here is derived from an EMBL/GenBank/DDBJ whole genome shotgun (WGS) entry which is preliminary data.</text>
</comment>
<organism evidence="1 2">
    <name type="scientific">Rotaria magnacalcarata</name>
    <dbReference type="NCBI Taxonomy" id="392030"/>
    <lineage>
        <taxon>Eukaryota</taxon>
        <taxon>Metazoa</taxon>
        <taxon>Spiralia</taxon>
        <taxon>Gnathifera</taxon>
        <taxon>Rotifera</taxon>
        <taxon>Eurotatoria</taxon>
        <taxon>Bdelloidea</taxon>
        <taxon>Philodinida</taxon>
        <taxon>Philodinidae</taxon>
        <taxon>Rotaria</taxon>
    </lineage>
</organism>
<keyword evidence="2" id="KW-1185">Reference proteome</keyword>
<evidence type="ECO:0000313" key="1">
    <source>
        <dbReference type="EMBL" id="CAF4688439.1"/>
    </source>
</evidence>
<protein>
    <submittedName>
        <fullName evidence="1">Uncharacterized protein</fullName>
    </submittedName>
</protein>
<sequence>MQSNKETNQIETIIIDNDNSLPIARPSPN</sequence>